<evidence type="ECO:0000256" key="3">
    <source>
        <dbReference type="ARBA" id="ARBA00022691"/>
    </source>
</evidence>
<evidence type="ECO:0000256" key="7">
    <source>
        <dbReference type="PROSITE-ProRule" id="PRU01016"/>
    </source>
</evidence>
<protein>
    <recommendedName>
        <fullName evidence="5">tRNA (cytosine(38)-C(5))-methyltransferase</fullName>
        <ecNumber evidence="4">2.1.1.204</ecNumber>
    </recommendedName>
    <alternativeName>
        <fullName evidence="6">DNA (cytosine-5)-methyltransferase-like protein 2</fullName>
    </alternativeName>
</protein>
<gene>
    <name evidence="8" type="ORF">SCHPADRAFT_917554</name>
</gene>
<evidence type="ECO:0000256" key="4">
    <source>
        <dbReference type="ARBA" id="ARBA00039081"/>
    </source>
</evidence>
<keyword evidence="3 7" id="KW-0949">S-adenosyl-L-methionine</keyword>
<dbReference type="SUPFAM" id="SSF53335">
    <property type="entry name" value="S-adenosyl-L-methionine-dependent methyltransferases"/>
    <property type="match status" value="1"/>
</dbReference>
<dbReference type="PANTHER" id="PTHR46098">
    <property type="entry name" value="TRNA (CYTOSINE(38)-C(5))-METHYLTRANSFERASE"/>
    <property type="match status" value="1"/>
</dbReference>
<dbReference type="Proteomes" id="UP000053477">
    <property type="component" value="Unassembled WGS sequence"/>
</dbReference>
<dbReference type="PROSITE" id="PS51679">
    <property type="entry name" value="SAM_MT_C5"/>
    <property type="match status" value="1"/>
</dbReference>
<dbReference type="Pfam" id="PF00145">
    <property type="entry name" value="DNA_methylase"/>
    <property type="match status" value="1"/>
</dbReference>
<dbReference type="STRING" id="27342.A0A0H2R3B0"/>
<dbReference type="GO" id="GO:0005634">
    <property type="term" value="C:nucleus"/>
    <property type="evidence" value="ECO:0007669"/>
    <property type="project" value="TreeGrafter"/>
</dbReference>
<organism evidence="8 9">
    <name type="scientific">Schizopora paradoxa</name>
    <dbReference type="NCBI Taxonomy" id="27342"/>
    <lineage>
        <taxon>Eukaryota</taxon>
        <taxon>Fungi</taxon>
        <taxon>Dikarya</taxon>
        <taxon>Basidiomycota</taxon>
        <taxon>Agaricomycotina</taxon>
        <taxon>Agaricomycetes</taxon>
        <taxon>Hymenochaetales</taxon>
        <taxon>Schizoporaceae</taxon>
        <taxon>Schizopora</taxon>
    </lineage>
</organism>
<dbReference type="InterPro" id="IPR050750">
    <property type="entry name" value="C5-MTase"/>
</dbReference>
<dbReference type="Gene3D" id="3.40.50.150">
    <property type="entry name" value="Vaccinia Virus protein VP39"/>
    <property type="match status" value="1"/>
</dbReference>
<keyword evidence="1 7" id="KW-0489">Methyltransferase</keyword>
<sequence>MTIQAIEFYSGIGGLHRALQKSNVDATVIRAFDWDQTACRVYEENHGKGVVSKTDISTLDEHRLAALNASLWLLSPSCQPYTVLNHASKGAEDPRAKSFIHLMFNVLPVLVGLGRAPARLLVENVAGFEKSSTRKSLIQKLASLGYATMEFLLTPLQFGIPNSRLRYYLLAKLRPLRFTTSENPERVWTNIPGHGDPWVDDRMHTVLIRELPVAPLRRYLDSCDMAANESLRIPDRVLEKWGRLFDIVLPSSSRSCCFTRGYTQMVERGGSILQMNEELDTTETFNEFLAAQEERRNSALDVDKTPVAILHPLGLRYFSPSELLRLFNFTHPPDSSEVEGGLRVFNWPKDVSEKSKYRLLGNSVNVEVVRQLLEYLFESDVSDS</sequence>
<evidence type="ECO:0000256" key="2">
    <source>
        <dbReference type="ARBA" id="ARBA00022679"/>
    </source>
</evidence>
<dbReference type="InParanoid" id="A0A0H2R3B0"/>
<feature type="active site" evidence="7">
    <location>
        <position position="78"/>
    </location>
</feature>
<name>A0A0H2R3B0_9AGAM</name>
<evidence type="ECO:0000313" key="9">
    <source>
        <dbReference type="Proteomes" id="UP000053477"/>
    </source>
</evidence>
<dbReference type="FunCoup" id="A0A0H2R3B0">
    <property type="interactions" value="219"/>
</dbReference>
<reference evidence="8 9" key="1">
    <citation type="submission" date="2015-04" db="EMBL/GenBank/DDBJ databases">
        <title>Complete genome sequence of Schizopora paradoxa KUC8140, a cosmopolitan wood degrader in East Asia.</title>
        <authorList>
            <consortium name="DOE Joint Genome Institute"/>
            <person name="Min B."/>
            <person name="Park H."/>
            <person name="Jang Y."/>
            <person name="Kim J.-J."/>
            <person name="Kim K.H."/>
            <person name="Pangilinan J."/>
            <person name="Lipzen A."/>
            <person name="Riley R."/>
            <person name="Grigoriev I.V."/>
            <person name="Spatafora J.W."/>
            <person name="Choi I.-G."/>
        </authorList>
    </citation>
    <scope>NUCLEOTIDE SEQUENCE [LARGE SCALE GENOMIC DNA]</scope>
    <source>
        <strain evidence="8 9">KUC8140</strain>
    </source>
</reference>
<dbReference type="InterPro" id="IPR029063">
    <property type="entry name" value="SAM-dependent_MTases_sf"/>
</dbReference>
<keyword evidence="9" id="KW-1185">Reference proteome</keyword>
<dbReference type="EMBL" id="KQ086217">
    <property type="protein sequence ID" value="KLO06314.1"/>
    <property type="molecule type" value="Genomic_DNA"/>
</dbReference>
<dbReference type="AlphaFoldDB" id="A0A0H2R3B0"/>
<dbReference type="PROSITE" id="PS00095">
    <property type="entry name" value="C5_MTASE_2"/>
    <property type="match status" value="1"/>
</dbReference>
<dbReference type="InterPro" id="IPR031303">
    <property type="entry name" value="C5_meth_CS"/>
</dbReference>
<evidence type="ECO:0000313" key="8">
    <source>
        <dbReference type="EMBL" id="KLO06314.1"/>
    </source>
</evidence>
<dbReference type="GO" id="GO:0032259">
    <property type="term" value="P:methylation"/>
    <property type="evidence" value="ECO:0007669"/>
    <property type="project" value="UniProtKB-KW"/>
</dbReference>
<comment type="similarity">
    <text evidence="7">Belongs to the class I-like SAM-binding methyltransferase superfamily. C5-methyltransferase family.</text>
</comment>
<dbReference type="PRINTS" id="PR00105">
    <property type="entry name" value="C5METTRFRASE"/>
</dbReference>
<proteinExistence type="inferred from homology"/>
<dbReference type="PANTHER" id="PTHR46098:SF1">
    <property type="entry name" value="TRNA (CYTOSINE(38)-C(5))-METHYLTRANSFERASE"/>
    <property type="match status" value="1"/>
</dbReference>
<dbReference type="OrthoDB" id="414133at2759"/>
<keyword evidence="2 7" id="KW-0808">Transferase</keyword>
<dbReference type="InterPro" id="IPR001525">
    <property type="entry name" value="C5_MeTfrase"/>
</dbReference>
<evidence type="ECO:0000256" key="6">
    <source>
        <dbReference type="ARBA" id="ARBA00042810"/>
    </source>
</evidence>
<dbReference type="Gene3D" id="3.90.120.10">
    <property type="entry name" value="DNA Methylase, subunit A, domain 2"/>
    <property type="match status" value="1"/>
</dbReference>
<dbReference type="EC" id="2.1.1.204" evidence="4"/>
<evidence type="ECO:0000256" key="1">
    <source>
        <dbReference type="ARBA" id="ARBA00022603"/>
    </source>
</evidence>
<evidence type="ECO:0000256" key="5">
    <source>
        <dbReference type="ARBA" id="ARBA00039681"/>
    </source>
</evidence>
<accession>A0A0H2R3B0</accession>
<dbReference type="GO" id="GO:0008168">
    <property type="term" value="F:methyltransferase activity"/>
    <property type="evidence" value="ECO:0007669"/>
    <property type="project" value="UniProtKB-KW"/>
</dbReference>